<evidence type="ECO:0000313" key="1">
    <source>
        <dbReference type="EMBL" id="SFP98844.1"/>
    </source>
</evidence>
<protein>
    <submittedName>
        <fullName evidence="1">Uncharacterized protein</fullName>
    </submittedName>
</protein>
<name>A0A1I5UU55_9SPHN</name>
<organism evidence="1 2">
    <name type="scientific">Sphingomonas rubra</name>
    <dbReference type="NCBI Taxonomy" id="634430"/>
    <lineage>
        <taxon>Bacteria</taxon>
        <taxon>Pseudomonadati</taxon>
        <taxon>Pseudomonadota</taxon>
        <taxon>Alphaproteobacteria</taxon>
        <taxon>Sphingomonadales</taxon>
        <taxon>Sphingomonadaceae</taxon>
        <taxon>Sphingomonas</taxon>
    </lineage>
</organism>
<accession>A0A1I5UU55</accession>
<evidence type="ECO:0000313" key="2">
    <source>
        <dbReference type="Proteomes" id="UP000199586"/>
    </source>
</evidence>
<dbReference type="Proteomes" id="UP000199586">
    <property type="component" value="Unassembled WGS sequence"/>
</dbReference>
<sequence>MTCATCRHWDRYAESDISKKLGDCRFNPPVINDVLLARVMPGMGVSMSEYNDIECDIYVASAFPVTHEDSECGRWDSGAPL</sequence>
<dbReference type="EMBL" id="FOXP01000016">
    <property type="protein sequence ID" value="SFP98844.1"/>
    <property type="molecule type" value="Genomic_DNA"/>
</dbReference>
<keyword evidence="2" id="KW-1185">Reference proteome</keyword>
<reference evidence="1 2" key="1">
    <citation type="submission" date="2016-10" db="EMBL/GenBank/DDBJ databases">
        <authorList>
            <person name="de Groot N.N."/>
        </authorList>
    </citation>
    <scope>NUCLEOTIDE SEQUENCE [LARGE SCALE GENOMIC DNA]</scope>
    <source>
        <strain evidence="1 2">CGMCC 1.9113</strain>
    </source>
</reference>
<dbReference type="AlphaFoldDB" id="A0A1I5UU55"/>
<proteinExistence type="predicted"/>
<dbReference type="STRING" id="634430.SAMN04488241_11625"/>
<dbReference type="RefSeq" id="WP_093334480.1">
    <property type="nucleotide sequence ID" value="NZ_FOXP01000016.1"/>
</dbReference>
<gene>
    <name evidence="1" type="ORF">SAMN04488241_11625</name>
</gene>